<reference evidence="2" key="1">
    <citation type="submission" date="2019-11" db="EMBL/GenBank/DDBJ databases">
        <authorList>
            <person name="Feng L."/>
        </authorList>
    </citation>
    <scope>NUCLEOTIDE SEQUENCE</scope>
    <source>
        <strain evidence="2">IbartlettiiLFYP30</strain>
    </source>
</reference>
<dbReference type="Pfam" id="PF00535">
    <property type="entry name" value="Glycos_transf_2"/>
    <property type="match status" value="1"/>
</dbReference>
<dbReference type="InterPro" id="IPR029044">
    <property type="entry name" value="Nucleotide-diphossugar_trans"/>
</dbReference>
<proteinExistence type="predicted"/>
<evidence type="ECO:0000259" key="1">
    <source>
        <dbReference type="Pfam" id="PF00535"/>
    </source>
</evidence>
<organism evidence="2">
    <name type="scientific">Intestinibacter bartlettii</name>
    <dbReference type="NCBI Taxonomy" id="261299"/>
    <lineage>
        <taxon>Bacteria</taxon>
        <taxon>Bacillati</taxon>
        <taxon>Bacillota</taxon>
        <taxon>Clostridia</taxon>
        <taxon>Peptostreptococcales</taxon>
        <taxon>Peptostreptococcaceae</taxon>
        <taxon>Intestinibacter</taxon>
    </lineage>
</organism>
<protein>
    <submittedName>
        <fullName evidence="2">Glycosyl transferase family 2</fullName>
    </submittedName>
</protein>
<dbReference type="EMBL" id="CACRUE010000028">
    <property type="protein sequence ID" value="VYU14644.1"/>
    <property type="molecule type" value="Genomic_DNA"/>
</dbReference>
<feature type="domain" description="Glycosyltransferase 2-like" evidence="1">
    <location>
        <begin position="63"/>
        <end position="152"/>
    </location>
</feature>
<dbReference type="SUPFAM" id="SSF53448">
    <property type="entry name" value="Nucleotide-diphospho-sugar transferases"/>
    <property type="match status" value="1"/>
</dbReference>
<dbReference type="RefSeq" id="WP_024047675.1">
    <property type="nucleotide sequence ID" value="NZ_CACRUE010000028.1"/>
</dbReference>
<name>A0A6N3CGY8_9FIRM</name>
<dbReference type="InterPro" id="IPR001173">
    <property type="entry name" value="Glyco_trans_2-like"/>
</dbReference>
<dbReference type="GO" id="GO:0016740">
    <property type="term" value="F:transferase activity"/>
    <property type="evidence" value="ECO:0007669"/>
    <property type="project" value="UniProtKB-KW"/>
</dbReference>
<dbReference type="CDD" id="cd00761">
    <property type="entry name" value="Glyco_tranf_GTA_type"/>
    <property type="match status" value="1"/>
</dbReference>
<evidence type="ECO:0000313" key="2">
    <source>
        <dbReference type="EMBL" id="VYU14644.1"/>
    </source>
</evidence>
<keyword evidence="2" id="KW-0808">Transferase</keyword>
<sequence length="328" mass="37996">MQINYSVVIRTIGKAGDKYKALLNSIEKLNPSPIEIIVVIPEGYSLPKERIGNGLKEKFIFSKKGMVEQRLRGIEEAKGEYLLICDDDISFDSDFVCKLYEPIQKNMCKMSAGPLLSFFPPRGIRGLYNNISSGAVKTIFNKDKYVHILKSSGWSYNRNINLDKKVYYYTESLPWTCFFAEKKALEDINLREEVVWLDKHGYASLDDQTMFYKAHLKGIETVVVSDAIYEHLDARTSTKGVRDNVTYSKGFNRVVFWHRFIFMQQKNIISKSISLISFCYYMLCTKIYSLLKGIKSKQQRAQNKIFNSGIKDGRRYIKDLEYKSLEKI</sequence>
<gene>
    <name evidence="2" type="ORF">IBLFYP30_01855</name>
</gene>
<accession>A0A6N3CGY8</accession>
<dbReference type="Gene3D" id="3.90.550.10">
    <property type="entry name" value="Spore Coat Polysaccharide Biosynthesis Protein SpsA, Chain A"/>
    <property type="match status" value="1"/>
</dbReference>
<dbReference type="AlphaFoldDB" id="A0A6N3CGY8"/>